<dbReference type="Proteomes" id="UP001238540">
    <property type="component" value="Unassembled WGS sequence"/>
</dbReference>
<gene>
    <name evidence="1" type="ORF">QWZ16_07285</name>
</gene>
<organism evidence="1 2">
    <name type="scientific">Vibrio ostreicida</name>
    <dbReference type="NCBI Taxonomy" id="526588"/>
    <lineage>
        <taxon>Bacteria</taxon>
        <taxon>Pseudomonadati</taxon>
        <taxon>Pseudomonadota</taxon>
        <taxon>Gammaproteobacteria</taxon>
        <taxon>Vibrionales</taxon>
        <taxon>Vibrionaceae</taxon>
        <taxon>Vibrio</taxon>
    </lineage>
</organism>
<keyword evidence="2" id="KW-1185">Reference proteome</keyword>
<sequence length="101" mass="11327">MHTSPNRGACLYFFNLPDVAIKTGINICGRFPAMGLGLQVLGGLNLENEVHFSINPSWCRCLMSEIIGEVDAILCLINLKANRASTRIDFTWYQYVKTVFN</sequence>
<evidence type="ECO:0000313" key="1">
    <source>
        <dbReference type="EMBL" id="MDN3609505.1"/>
    </source>
</evidence>
<reference evidence="2" key="1">
    <citation type="journal article" date="2019" name="Int. J. Syst. Evol. Microbiol.">
        <title>The Global Catalogue of Microorganisms (GCM) 10K type strain sequencing project: providing services to taxonomists for standard genome sequencing and annotation.</title>
        <authorList>
            <consortium name="The Broad Institute Genomics Platform"/>
            <consortium name="The Broad Institute Genome Sequencing Center for Infectious Disease"/>
            <person name="Wu L."/>
            <person name="Ma J."/>
        </authorList>
    </citation>
    <scope>NUCLEOTIDE SEQUENCE [LARGE SCALE GENOMIC DNA]</scope>
    <source>
        <strain evidence="2">CECT 7398</strain>
    </source>
</reference>
<dbReference type="RefSeq" id="WP_076587356.1">
    <property type="nucleotide sequence ID" value="NZ_JAUFQC010000001.1"/>
</dbReference>
<comment type="caution">
    <text evidence="1">The sequence shown here is derived from an EMBL/GenBank/DDBJ whole genome shotgun (WGS) entry which is preliminary data.</text>
</comment>
<dbReference type="EMBL" id="JAUFQC010000001">
    <property type="protein sequence ID" value="MDN3609505.1"/>
    <property type="molecule type" value="Genomic_DNA"/>
</dbReference>
<name>A0ABT8BTT4_9VIBR</name>
<proteinExistence type="predicted"/>
<protein>
    <submittedName>
        <fullName evidence="1">Uncharacterized protein</fullName>
    </submittedName>
</protein>
<accession>A0ABT8BTT4</accession>
<evidence type="ECO:0000313" key="2">
    <source>
        <dbReference type="Proteomes" id="UP001238540"/>
    </source>
</evidence>